<dbReference type="GO" id="GO:0030313">
    <property type="term" value="C:cell envelope"/>
    <property type="evidence" value="ECO:0007669"/>
    <property type="project" value="UniProtKB-SubCell"/>
</dbReference>
<dbReference type="PANTHER" id="PTHR42953">
    <property type="entry name" value="HIGH-AFFINITY ZINC UPTAKE SYSTEM PROTEIN ZNUA-RELATED"/>
    <property type="match status" value="1"/>
</dbReference>
<dbReference type="PRINTS" id="PR00691">
    <property type="entry name" value="ADHESINB"/>
</dbReference>
<feature type="chain" id="PRO_5038573287" evidence="6">
    <location>
        <begin position="18"/>
        <end position="314"/>
    </location>
</feature>
<dbReference type="InterPro" id="IPR006128">
    <property type="entry name" value="Lipoprotein_PsaA-like"/>
</dbReference>
<dbReference type="Proteomes" id="UP000027822">
    <property type="component" value="Unassembled WGS sequence"/>
</dbReference>
<dbReference type="InterPro" id="IPR006129">
    <property type="entry name" value="AdhesinB"/>
</dbReference>
<evidence type="ECO:0000256" key="3">
    <source>
        <dbReference type="ARBA" id="ARBA00022723"/>
    </source>
</evidence>
<dbReference type="PANTHER" id="PTHR42953:SF1">
    <property type="entry name" value="METAL-BINDING PROTEIN HI_0362-RELATED"/>
    <property type="match status" value="1"/>
</dbReference>
<dbReference type="OrthoDB" id="9793396at2"/>
<dbReference type="GO" id="GO:0030001">
    <property type="term" value="P:metal ion transport"/>
    <property type="evidence" value="ECO:0007669"/>
    <property type="project" value="InterPro"/>
</dbReference>
<evidence type="ECO:0000256" key="6">
    <source>
        <dbReference type="SAM" id="SignalP"/>
    </source>
</evidence>
<reference evidence="7 8" key="1">
    <citation type="submission" date="2014-06" db="EMBL/GenBank/DDBJ databases">
        <title>Draft genome sequence of Bacillus manliponensis JCM 15802 (MCCC 1A00708).</title>
        <authorList>
            <person name="Lai Q."/>
            <person name="Liu Y."/>
            <person name="Shao Z."/>
        </authorList>
    </citation>
    <scope>NUCLEOTIDE SEQUENCE [LARGE SCALE GENOMIC DNA]</scope>
    <source>
        <strain evidence="7 8">JCM 15802</strain>
    </source>
</reference>
<keyword evidence="4 6" id="KW-0732">Signal</keyword>
<dbReference type="STRING" id="574376.BAMA_15145"/>
<keyword evidence="2 5" id="KW-0813">Transport</keyword>
<dbReference type="Gene3D" id="3.40.50.1980">
    <property type="entry name" value="Nitrogenase molybdenum iron protein domain"/>
    <property type="match status" value="2"/>
</dbReference>
<sequence length="314" mass="35149">MKKILALVLCMSMLVLGACSNSSSTSGEGDKKASKDKLQVVTTYSILYDMARNVGGDKVEIHSFVPIGANPHEYEPLPKDVMKTTDADVVLYNGLNLEEGNSWFKKLLTSAKKDGKDAPVYLASEGVEPVHLETKGLEKEPDPHAWLDIENGIKYVENIKKAFIKEDPKNEKYYTENAEKYIAELKALHDETVEKMKQIPEEKRFLISSEGAFKYFGKAYDIETGYIWEINSENQGTPEQIRAVVDLIKEKQIPALFVETSVDKRSMETVSNETGVPIAGTIFTDSLAKEGEEGDTYLEMMQWNTKTIIDGLSK</sequence>
<name>A0A073KEI2_9BACI</name>
<keyword evidence="3" id="KW-0479">Metal-binding</keyword>
<evidence type="ECO:0000256" key="1">
    <source>
        <dbReference type="ARBA" id="ARBA00004196"/>
    </source>
</evidence>
<feature type="signal peptide" evidence="6">
    <location>
        <begin position="1"/>
        <end position="17"/>
    </location>
</feature>
<accession>A0A073KEI2</accession>
<dbReference type="CDD" id="cd01137">
    <property type="entry name" value="PsaA"/>
    <property type="match status" value="1"/>
</dbReference>
<comment type="similarity">
    <text evidence="5">Belongs to the bacterial solute-binding protein 9 family.</text>
</comment>
<dbReference type="eggNOG" id="COG0803">
    <property type="taxonomic scope" value="Bacteria"/>
</dbReference>
<gene>
    <name evidence="7" type="ORF">BAMA_15145</name>
</gene>
<dbReference type="InterPro" id="IPR006127">
    <property type="entry name" value="ZnuA-like"/>
</dbReference>
<evidence type="ECO:0000313" key="8">
    <source>
        <dbReference type="Proteomes" id="UP000027822"/>
    </source>
</evidence>
<dbReference type="GO" id="GO:0046872">
    <property type="term" value="F:metal ion binding"/>
    <property type="evidence" value="ECO:0007669"/>
    <property type="project" value="UniProtKB-KW"/>
</dbReference>
<dbReference type="InterPro" id="IPR050492">
    <property type="entry name" value="Bact_metal-bind_prot9"/>
</dbReference>
<dbReference type="PROSITE" id="PS51257">
    <property type="entry name" value="PROKAR_LIPOPROTEIN"/>
    <property type="match status" value="1"/>
</dbReference>
<evidence type="ECO:0000256" key="5">
    <source>
        <dbReference type="RuleBase" id="RU003512"/>
    </source>
</evidence>
<dbReference type="GO" id="GO:0007155">
    <property type="term" value="P:cell adhesion"/>
    <property type="evidence" value="ECO:0007669"/>
    <property type="project" value="InterPro"/>
</dbReference>
<protein>
    <submittedName>
        <fullName evidence="7">Manganese ABC transporter substrate-binding protein</fullName>
    </submittedName>
</protein>
<proteinExistence type="inferred from homology"/>
<comment type="caution">
    <text evidence="7">The sequence shown here is derived from an EMBL/GenBank/DDBJ whole genome shotgun (WGS) entry which is preliminary data.</text>
</comment>
<dbReference type="PRINTS" id="PR00690">
    <property type="entry name" value="ADHESNFAMILY"/>
</dbReference>
<dbReference type="SUPFAM" id="SSF53807">
    <property type="entry name" value="Helical backbone' metal receptor"/>
    <property type="match status" value="1"/>
</dbReference>
<dbReference type="Pfam" id="PF01297">
    <property type="entry name" value="ZnuA"/>
    <property type="match status" value="1"/>
</dbReference>
<dbReference type="RefSeq" id="WP_034637090.1">
    <property type="nucleotide sequence ID" value="NZ_CBCSJC010000010.1"/>
</dbReference>
<organism evidence="7 8">
    <name type="scientific">Bacillus manliponensis</name>
    <dbReference type="NCBI Taxonomy" id="574376"/>
    <lineage>
        <taxon>Bacteria</taxon>
        <taxon>Bacillati</taxon>
        <taxon>Bacillota</taxon>
        <taxon>Bacilli</taxon>
        <taxon>Bacillales</taxon>
        <taxon>Bacillaceae</taxon>
        <taxon>Bacillus</taxon>
        <taxon>Bacillus cereus group</taxon>
    </lineage>
</organism>
<dbReference type="AlphaFoldDB" id="A0A073KEI2"/>
<evidence type="ECO:0000256" key="2">
    <source>
        <dbReference type="ARBA" id="ARBA00022448"/>
    </source>
</evidence>
<dbReference type="EMBL" id="JOTN01000003">
    <property type="protein sequence ID" value="KEK20738.1"/>
    <property type="molecule type" value="Genomic_DNA"/>
</dbReference>
<comment type="subcellular location">
    <subcellularLocation>
        <location evidence="1">Cell envelope</location>
    </subcellularLocation>
</comment>
<keyword evidence="8" id="KW-1185">Reference proteome</keyword>
<evidence type="ECO:0000256" key="4">
    <source>
        <dbReference type="ARBA" id="ARBA00022729"/>
    </source>
</evidence>
<evidence type="ECO:0000313" key="7">
    <source>
        <dbReference type="EMBL" id="KEK20738.1"/>
    </source>
</evidence>